<dbReference type="AlphaFoldDB" id="A0A2S4N7Y9"/>
<dbReference type="EMBL" id="PQNY01000008">
    <property type="protein sequence ID" value="POS01812.1"/>
    <property type="molecule type" value="Genomic_DNA"/>
</dbReference>
<gene>
    <name evidence="3" type="ORF">Q361_103208</name>
    <name evidence="2" type="ORF">Q361_108144</name>
</gene>
<comment type="caution">
    <text evidence="2">The sequence shown here is derived from an EMBL/GenBank/DDBJ whole genome shotgun (WGS) entry which is preliminary data.</text>
</comment>
<reference evidence="2 4" key="1">
    <citation type="submission" date="2018-01" db="EMBL/GenBank/DDBJ databases">
        <title>Genomic Encyclopedia of Type Strains, Phase I: the one thousand microbial genomes (KMG-I) project.</title>
        <authorList>
            <person name="Goeker M."/>
        </authorList>
    </citation>
    <scope>NUCLEOTIDE SEQUENCE [LARGE SCALE GENOMIC DNA]</scope>
    <source>
        <strain evidence="2 4">DSM 17960</strain>
    </source>
</reference>
<name>A0A2S4N7Y9_9FLAO</name>
<accession>A0A2S4N7Y9</accession>
<evidence type="ECO:0000256" key="1">
    <source>
        <dbReference type="SAM" id="MobiDB-lite"/>
    </source>
</evidence>
<dbReference type="Proteomes" id="UP000237056">
    <property type="component" value="Unassembled WGS sequence"/>
</dbReference>
<proteinExistence type="predicted"/>
<feature type="compositionally biased region" description="Basic residues" evidence="1">
    <location>
        <begin position="19"/>
        <end position="29"/>
    </location>
</feature>
<feature type="non-terminal residue" evidence="2">
    <location>
        <position position="29"/>
    </location>
</feature>
<feature type="compositionally biased region" description="Polar residues" evidence="1">
    <location>
        <begin position="1"/>
        <end position="10"/>
    </location>
</feature>
<evidence type="ECO:0000313" key="3">
    <source>
        <dbReference type="EMBL" id="POS02690.1"/>
    </source>
</evidence>
<dbReference type="EMBL" id="PQNY01000003">
    <property type="protein sequence ID" value="POS02690.1"/>
    <property type="molecule type" value="Genomic_DNA"/>
</dbReference>
<evidence type="ECO:0000313" key="2">
    <source>
        <dbReference type="EMBL" id="POS01812.1"/>
    </source>
</evidence>
<protein>
    <submittedName>
        <fullName evidence="2">Uncharacterized protein</fullName>
    </submittedName>
</protein>
<feature type="region of interest" description="Disordered" evidence="1">
    <location>
        <begin position="1"/>
        <end position="29"/>
    </location>
</feature>
<evidence type="ECO:0000313" key="4">
    <source>
        <dbReference type="Proteomes" id="UP000237056"/>
    </source>
</evidence>
<keyword evidence="4" id="KW-1185">Reference proteome</keyword>
<organism evidence="2 4">
    <name type="scientific">Flavobacterium croceum DSM 17960</name>
    <dbReference type="NCBI Taxonomy" id="1121886"/>
    <lineage>
        <taxon>Bacteria</taxon>
        <taxon>Pseudomonadati</taxon>
        <taxon>Bacteroidota</taxon>
        <taxon>Flavobacteriia</taxon>
        <taxon>Flavobacteriales</taxon>
        <taxon>Flavobacteriaceae</taxon>
        <taxon>Flavobacterium</taxon>
    </lineage>
</organism>
<sequence length="29" mass="3355">MSSDFDQNSLKEGGEPSSRTRRTNNKKKR</sequence>